<feature type="domain" description="G-patch" evidence="3">
    <location>
        <begin position="158"/>
        <end position="204"/>
    </location>
</feature>
<dbReference type="PANTHER" id="PTHR23329">
    <property type="entry name" value="TUFTELIN-INTERACTING PROTEIN 11-RELATED"/>
    <property type="match status" value="1"/>
</dbReference>
<comment type="caution">
    <text evidence="4">The sequence shown here is derived from an EMBL/GenBank/DDBJ whole genome shotgun (WGS) entry which is preliminary data.</text>
</comment>
<name>A0A2T9YH57_9FUNG</name>
<dbReference type="PROSITE" id="PS50174">
    <property type="entry name" value="G_PATCH"/>
    <property type="match status" value="1"/>
</dbReference>
<dbReference type="InterPro" id="IPR045211">
    <property type="entry name" value="TFP11/STIP/Ntr1"/>
</dbReference>
<dbReference type="PANTHER" id="PTHR23329:SF1">
    <property type="entry name" value="TUFTELIN-INTERACTING PROTEIN 11"/>
    <property type="match status" value="1"/>
</dbReference>
<dbReference type="AlphaFoldDB" id="A0A2T9YH57"/>
<evidence type="ECO:0000256" key="2">
    <source>
        <dbReference type="SAM" id="MobiDB-lite"/>
    </source>
</evidence>
<feature type="region of interest" description="Disordered" evidence="2">
    <location>
        <begin position="208"/>
        <end position="235"/>
    </location>
</feature>
<evidence type="ECO:0000313" key="5">
    <source>
        <dbReference type="Proteomes" id="UP000245383"/>
    </source>
</evidence>
<dbReference type="OrthoDB" id="4822at2759"/>
<dbReference type="Pfam" id="PF07842">
    <property type="entry name" value="GCFC"/>
    <property type="match status" value="1"/>
</dbReference>
<feature type="compositionally biased region" description="Polar residues" evidence="2">
    <location>
        <begin position="136"/>
        <end position="145"/>
    </location>
</feature>
<dbReference type="SMART" id="SM00443">
    <property type="entry name" value="G_patch"/>
    <property type="match status" value="1"/>
</dbReference>
<feature type="compositionally biased region" description="Polar residues" evidence="2">
    <location>
        <begin position="32"/>
        <end position="41"/>
    </location>
</feature>
<dbReference type="Proteomes" id="UP000245383">
    <property type="component" value="Unassembled WGS sequence"/>
</dbReference>
<feature type="compositionally biased region" description="Low complexity" evidence="2">
    <location>
        <begin position="1"/>
        <end position="23"/>
    </location>
</feature>
<feature type="region of interest" description="Disordered" evidence="2">
    <location>
        <begin position="1"/>
        <end position="54"/>
    </location>
</feature>
<dbReference type="InterPro" id="IPR000467">
    <property type="entry name" value="G_patch_dom"/>
</dbReference>
<feature type="region of interest" description="Disordered" evidence="2">
    <location>
        <begin position="136"/>
        <end position="157"/>
    </location>
</feature>
<dbReference type="GO" id="GO:0003676">
    <property type="term" value="F:nucleic acid binding"/>
    <property type="evidence" value="ECO:0007669"/>
    <property type="project" value="InterPro"/>
</dbReference>
<feature type="compositionally biased region" description="Polar residues" evidence="2">
    <location>
        <begin position="226"/>
        <end position="235"/>
    </location>
</feature>
<dbReference type="GO" id="GO:0000390">
    <property type="term" value="P:spliceosomal complex disassembly"/>
    <property type="evidence" value="ECO:0007669"/>
    <property type="project" value="InterPro"/>
</dbReference>
<dbReference type="GO" id="GO:0071008">
    <property type="term" value="C:U2-type post-mRNA release spliceosomal complex"/>
    <property type="evidence" value="ECO:0007669"/>
    <property type="project" value="TreeGrafter"/>
</dbReference>
<gene>
    <name evidence="4" type="ORF">BB561_004317</name>
</gene>
<proteinExistence type="inferred from homology"/>
<dbReference type="InterPro" id="IPR022783">
    <property type="entry name" value="GCFC_dom"/>
</dbReference>
<keyword evidence="5" id="KW-1185">Reference proteome</keyword>
<evidence type="ECO:0000256" key="1">
    <source>
        <dbReference type="ARBA" id="ARBA00010900"/>
    </source>
</evidence>
<evidence type="ECO:0000259" key="3">
    <source>
        <dbReference type="PROSITE" id="PS50174"/>
    </source>
</evidence>
<evidence type="ECO:0000313" key="4">
    <source>
        <dbReference type="EMBL" id="PVU91614.1"/>
    </source>
</evidence>
<protein>
    <recommendedName>
        <fullName evidence="3">G-patch domain-containing protein</fullName>
    </recommendedName>
</protein>
<dbReference type="EMBL" id="MBFR01000192">
    <property type="protein sequence ID" value="PVU91614.1"/>
    <property type="molecule type" value="Genomic_DNA"/>
</dbReference>
<reference evidence="4 5" key="1">
    <citation type="journal article" date="2018" name="MBio">
        <title>Comparative Genomics Reveals the Core Gene Toolbox for the Fungus-Insect Symbiosis.</title>
        <authorList>
            <person name="Wang Y."/>
            <person name="Stata M."/>
            <person name="Wang W."/>
            <person name="Stajich J.E."/>
            <person name="White M.M."/>
            <person name="Moncalvo J.M."/>
        </authorList>
    </citation>
    <scope>NUCLEOTIDE SEQUENCE [LARGE SCALE GENOMIC DNA]</scope>
    <source>
        <strain evidence="4 5">SWE-8-4</strain>
    </source>
</reference>
<dbReference type="STRING" id="133385.A0A2T9YH57"/>
<comment type="similarity">
    <text evidence="1">Belongs to the TFP11/STIP family.</text>
</comment>
<accession>A0A2T9YH57</accession>
<organism evidence="4 5">
    <name type="scientific">Smittium simulii</name>
    <dbReference type="NCBI Taxonomy" id="133385"/>
    <lineage>
        <taxon>Eukaryota</taxon>
        <taxon>Fungi</taxon>
        <taxon>Fungi incertae sedis</taxon>
        <taxon>Zoopagomycota</taxon>
        <taxon>Kickxellomycotina</taxon>
        <taxon>Harpellomycetes</taxon>
        <taxon>Harpellales</taxon>
        <taxon>Legeriomycetaceae</taxon>
        <taxon>Smittium</taxon>
    </lineage>
</organism>
<sequence>MESNSDSSESSSNSEPNDFSASSRIHSDQEEFVSSFSLGSAQRNKRKRSKKQQMLGIFASSSEAEDVSHDNFRDIAFVQEKPSFATQADIHDDLPTFSNIDSIDAFKPFLNSGSQQLDSEQSLEHNYSEKKAFSSFNQPKKNISSRIEKPTAQPPSNISNVALKMMQKMGYKQGKGLGRDESGIVDPIQAVSTQGKKGIAYGHKKNLNSSSILQKKRDKSNDTASDKQYSSLSSTSGLNARRNKLIQNNIDIDAILNKVETAINKFEETQNLKSDVSISDNNIQVPSFSVTDNNVESLAKLKNEIKLGLDLAVNKSHALKTDISLENTKIAQFASQISSVNDSMESTQKELSHIQNLISDIQLCQSLSLTVKNKLESPSFEISNINLQFEEFLTLQKKLQQVKLDTLKLNSKDTCIWFDWRLHEWVTGILFIIAKPIIVNWDVQSKSVDLITLLFKPYLQLISDSSIFLLNQPDSTVQDHQRQKTFIIQEWDVYYPDHALNIFETWTLPYIPQQVIDHLINSVVVSKIIKALDQCEISSFFEMHNSFKAPHYWIHPWLPYISEPVLKNQIIPALSIKLGSLVNFWYTSLKNSNFSDDKSSDIIRAAIVCWKDVFDAKSYIKLQKTYINPNLRKLISKPNLIINARSQSPISLQAFSEFTRWYDVIMTSDWVEVFETTFVPNWLDYLRIWLSNINLSKTNSVDDYSKSKSVAMLSNNNLSWVQISEWYLAWKSLIPAKIVDNNKVQNILRRALWLIQDRMDYLRDRNEIK</sequence>
<dbReference type="Pfam" id="PF01585">
    <property type="entry name" value="G-patch"/>
    <property type="match status" value="1"/>
</dbReference>